<dbReference type="AlphaFoldDB" id="A0A2S1ERC6"/>
<dbReference type="EMBL" id="CP027805">
    <property type="protein sequence ID" value="AWD62431.1"/>
    <property type="molecule type" value="Genomic_DNA"/>
</dbReference>
<feature type="transmembrane region" description="Helical" evidence="1">
    <location>
        <begin position="80"/>
        <end position="110"/>
    </location>
</feature>
<keyword evidence="1" id="KW-0812">Transmembrane</keyword>
<proteinExistence type="predicted"/>
<gene>
    <name evidence="2" type="ORF">LWHH1689_1114</name>
</gene>
<feature type="transmembrane region" description="Helical" evidence="1">
    <location>
        <begin position="122"/>
        <end position="145"/>
    </location>
</feature>
<protein>
    <submittedName>
        <fullName evidence="2">Uncharacterized protein</fullName>
    </submittedName>
</protein>
<evidence type="ECO:0000313" key="3">
    <source>
        <dbReference type="Proteomes" id="UP000244369"/>
    </source>
</evidence>
<keyword evidence="1" id="KW-1133">Transmembrane helix</keyword>
<evidence type="ECO:0000313" key="2">
    <source>
        <dbReference type="EMBL" id="AWD62431.1"/>
    </source>
</evidence>
<reference evidence="2 3" key="1">
    <citation type="submission" date="2018-03" db="EMBL/GenBank/DDBJ databases">
        <title>Complete Genome Sequence of the Chinese traditional Highland Barley wine Isolate Lactobacillus reuteri WHH1689.</title>
        <authorList>
            <person name="Chen S."/>
            <person name="Chen L."/>
            <person name="Chen L."/>
            <person name="Li Y."/>
        </authorList>
    </citation>
    <scope>NUCLEOTIDE SEQUENCE [LARGE SCALE GENOMIC DNA]</scope>
    <source>
        <strain evidence="2 3">WHH1689</strain>
    </source>
</reference>
<evidence type="ECO:0000256" key="1">
    <source>
        <dbReference type="SAM" id="Phobius"/>
    </source>
</evidence>
<organism evidence="2 3">
    <name type="scientific">Limosilactobacillus reuteri</name>
    <name type="common">Lactobacillus reuteri</name>
    <dbReference type="NCBI Taxonomy" id="1598"/>
    <lineage>
        <taxon>Bacteria</taxon>
        <taxon>Bacillati</taxon>
        <taxon>Bacillota</taxon>
        <taxon>Bacilli</taxon>
        <taxon>Lactobacillales</taxon>
        <taxon>Lactobacillaceae</taxon>
        <taxon>Limosilactobacillus</taxon>
    </lineage>
</organism>
<keyword evidence="1" id="KW-0472">Membrane</keyword>
<dbReference type="Proteomes" id="UP000244369">
    <property type="component" value="Chromosome"/>
</dbReference>
<feature type="transmembrane region" description="Helical" evidence="1">
    <location>
        <begin position="37"/>
        <end position="60"/>
    </location>
</feature>
<sequence length="154" mass="16985">MKVTKLVVGIIMIVLAIIIFVQSIVRGFGNPDPAIHIYAGTAELIVSLLYLASGIVYIATCGIDGLGGDITGLSMMLISWVLGLLTCTIYLPLQLWAWLAFLFGILCYGVNKRVLVINAVRFYPTLLDCLIHFLVWMKISCQIFYTKNGPLSIK</sequence>
<accession>A0A2S1ERC6</accession>
<name>A0A2S1ERC6_LIMRT</name>
<feature type="transmembrane region" description="Helical" evidence="1">
    <location>
        <begin position="6"/>
        <end position="25"/>
    </location>
</feature>